<feature type="transmembrane region" description="Helical" evidence="1">
    <location>
        <begin position="12"/>
        <end position="34"/>
    </location>
</feature>
<evidence type="ECO:0000313" key="5">
    <source>
        <dbReference type="Proteomes" id="UP000307362"/>
    </source>
</evidence>
<comment type="caution">
    <text evidence="2">The sequence shown here is derived from an EMBL/GenBank/DDBJ whole genome shotgun (WGS) entry which is preliminary data.</text>
</comment>
<dbReference type="RefSeq" id="WP_130255929.1">
    <property type="nucleotide sequence ID" value="NZ_PNCM01000008.1"/>
</dbReference>
<feature type="transmembrane region" description="Helical" evidence="1">
    <location>
        <begin position="135"/>
        <end position="161"/>
    </location>
</feature>
<sequence length="172" mass="19489">MSFKKTNRNIHKWASIILVIPLLVILVTGILLLVKKEFSLIQPPTAVSENRVPSVTFEQILTAAKSVEQAQISSWQDINRLDVRPSKGITKIRSHNSIEIQIDNQSGEVLHVAKRNSEIIEAIHDGTFFEKNANIWLMLPISFILLVISLTGVVLFFVPYFKKKKNKSRSLT</sequence>
<dbReference type="EMBL" id="PPSX01000045">
    <property type="protein sequence ID" value="RZQ52723.1"/>
    <property type="molecule type" value="Genomic_DNA"/>
</dbReference>
<dbReference type="AlphaFoldDB" id="A0A4Q7IKL0"/>
<dbReference type="Pfam" id="PF03929">
    <property type="entry name" value="PepSY_TM"/>
    <property type="match status" value="1"/>
</dbReference>
<dbReference type="EMBL" id="PNCM01000008">
    <property type="protein sequence ID" value="TMP83188.1"/>
    <property type="molecule type" value="Genomic_DNA"/>
</dbReference>
<dbReference type="InterPro" id="IPR005625">
    <property type="entry name" value="PepSY-ass_TM"/>
</dbReference>
<reference evidence="2 4" key="2">
    <citation type="submission" date="2018-01" db="EMBL/GenBank/DDBJ databases">
        <title>Co-occurrence of chitin degradation, pigmentation and bioactivity in marine Pseudoalteromonas.</title>
        <authorList>
            <person name="Paulsen S."/>
            <person name="Gram L."/>
            <person name="Machado H."/>
        </authorList>
    </citation>
    <scope>NUCLEOTIDE SEQUENCE [LARGE SCALE GENOMIC DNA]</scope>
    <source>
        <strain evidence="2 4">S3898</strain>
    </source>
</reference>
<gene>
    <name evidence="2" type="ORF">C1E23_12705</name>
    <name evidence="3" type="ORF">CWB73_03025</name>
</gene>
<dbReference type="Proteomes" id="UP000291338">
    <property type="component" value="Unassembled WGS sequence"/>
</dbReference>
<evidence type="ECO:0000313" key="2">
    <source>
        <dbReference type="EMBL" id="RZQ52723.1"/>
    </source>
</evidence>
<dbReference type="OrthoDB" id="271465at2"/>
<accession>A0A4Q7IKL0</accession>
<evidence type="ECO:0000313" key="4">
    <source>
        <dbReference type="Proteomes" id="UP000291338"/>
    </source>
</evidence>
<evidence type="ECO:0008006" key="6">
    <source>
        <dbReference type="Google" id="ProtNLM"/>
    </source>
</evidence>
<evidence type="ECO:0000313" key="3">
    <source>
        <dbReference type="EMBL" id="TMP83188.1"/>
    </source>
</evidence>
<dbReference type="Proteomes" id="UP000307362">
    <property type="component" value="Unassembled WGS sequence"/>
</dbReference>
<proteinExistence type="predicted"/>
<reference evidence="3 5" key="1">
    <citation type="submission" date="2017-12" db="EMBL/GenBank/DDBJ databases">
        <authorList>
            <person name="Paulsen S."/>
            <person name="Gram L.K."/>
        </authorList>
    </citation>
    <scope>NUCLEOTIDE SEQUENCE [LARGE SCALE GENOMIC DNA]</scope>
    <source>
        <strain evidence="3 5">S1189</strain>
    </source>
</reference>
<keyword evidence="1" id="KW-0812">Transmembrane</keyword>
<keyword evidence="1" id="KW-0472">Membrane</keyword>
<evidence type="ECO:0000256" key="1">
    <source>
        <dbReference type="SAM" id="Phobius"/>
    </source>
</evidence>
<reference evidence="3" key="4">
    <citation type="submission" date="2019-09" db="EMBL/GenBank/DDBJ databases">
        <title>Co-occurence of chitin degradation, pigmentation and bioactivity in marine Pseudoalteromonas.</title>
        <authorList>
            <person name="Sonnenschein E.C."/>
            <person name="Bech P.K."/>
        </authorList>
    </citation>
    <scope>NUCLEOTIDE SEQUENCE</scope>
    <source>
        <strain evidence="3">S1189</strain>
    </source>
</reference>
<reference evidence="5" key="3">
    <citation type="submission" date="2019-06" db="EMBL/GenBank/DDBJ databases">
        <title>Co-occurence of chitin degradation, pigmentation and bioactivity in marine Pseudoalteromonas.</title>
        <authorList>
            <person name="Sonnenschein E.C."/>
            <person name="Bech P.K."/>
        </authorList>
    </citation>
    <scope>NUCLEOTIDE SEQUENCE [LARGE SCALE GENOMIC DNA]</scope>
    <source>
        <strain evidence="5">S1189</strain>
    </source>
</reference>
<keyword evidence="1" id="KW-1133">Transmembrane helix</keyword>
<protein>
    <recommendedName>
        <fullName evidence="6">PepSY domain-containing protein</fullName>
    </recommendedName>
</protein>
<organism evidence="2 4">
    <name type="scientific">Pseudoalteromonas phenolica</name>
    <dbReference type="NCBI Taxonomy" id="161398"/>
    <lineage>
        <taxon>Bacteria</taxon>
        <taxon>Pseudomonadati</taxon>
        <taxon>Pseudomonadota</taxon>
        <taxon>Gammaproteobacteria</taxon>
        <taxon>Alteromonadales</taxon>
        <taxon>Pseudoalteromonadaceae</taxon>
        <taxon>Pseudoalteromonas</taxon>
    </lineage>
</organism>
<name>A0A4Q7IKL0_9GAMM</name>